<dbReference type="Proteomes" id="UP000184114">
    <property type="component" value="Unassembled WGS sequence"/>
</dbReference>
<evidence type="ECO:0000256" key="3">
    <source>
        <dbReference type="ARBA" id="ARBA00022553"/>
    </source>
</evidence>
<keyword evidence="2 4" id="KW-0963">Cytoplasm</keyword>
<comment type="subunit">
    <text evidence="4">Oligomer with a subunit composition of (alpha,beta,gamma)6.</text>
</comment>
<name>A0A1M4Y4T8_9FIRM</name>
<feature type="modified residue" description="O-(phosphoribosyl dephospho-coenzyme A)serine" evidence="4 5">
    <location>
        <position position="14"/>
    </location>
</feature>
<proteinExistence type="inferred from homology"/>
<dbReference type="GO" id="GO:0005737">
    <property type="term" value="C:cytoplasm"/>
    <property type="evidence" value="ECO:0007669"/>
    <property type="project" value="UniProtKB-SubCell"/>
</dbReference>
<reference evidence="7" key="1">
    <citation type="submission" date="2016-11" db="EMBL/GenBank/DDBJ databases">
        <authorList>
            <person name="Varghese N."/>
            <person name="Submissions S."/>
        </authorList>
    </citation>
    <scope>NUCLEOTIDE SEQUENCE [LARGE SCALE GENOMIC DNA]</scope>
    <source>
        <strain evidence="7">DSM 18095</strain>
    </source>
</reference>
<evidence type="ECO:0000256" key="2">
    <source>
        <dbReference type="ARBA" id="ARBA00022490"/>
    </source>
</evidence>
<keyword evidence="3 4" id="KW-0597">Phosphoprotein</keyword>
<dbReference type="EMBL" id="FQTY01000015">
    <property type="protein sequence ID" value="SHF00715.1"/>
    <property type="molecule type" value="Genomic_DNA"/>
</dbReference>
<gene>
    <name evidence="4" type="primary">citD</name>
    <name evidence="6" type="ORF">SAMN02745784_02511</name>
</gene>
<dbReference type="GeneID" id="90993612"/>
<evidence type="ECO:0000256" key="1">
    <source>
        <dbReference type="ARBA" id="ARBA00004496"/>
    </source>
</evidence>
<dbReference type="NCBIfam" id="NF009726">
    <property type="entry name" value="PRK13253.1"/>
    <property type="match status" value="1"/>
</dbReference>
<dbReference type="RefSeq" id="WP_072976787.1">
    <property type="nucleotide sequence ID" value="NZ_FQTY01000015.1"/>
</dbReference>
<organism evidence="6 7">
    <name type="scientific">Tissierella praeacuta DSM 18095</name>
    <dbReference type="NCBI Taxonomy" id="1123404"/>
    <lineage>
        <taxon>Bacteria</taxon>
        <taxon>Bacillati</taxon>
        <taxon>Bacillota</taxon>
        <taxon>Tissierellia</taxon>
        <taxon>Tissierellales</taxon>
        <taxon>Tissierellaceae</taxon>
        <taxon>Tissierella</taxon>
    </lineage>
</organism>
<keyword evidence="6" id="KW-0456">Lyase</keyword>
<comment type="similarity">
    <text evidence="4">Belongs to the CitD family.</text>
</comment>
<dbReference type="AlphaFoldDB" id="A0A1M4Y4T8"/>
<dbReference type="HAMAP" id="MF_00805">
    <property type="entry name" value="CitD"/>
    <property type="match status" value="1"/>
</dbReference>
<evidence type="ECO:0000256" key="5">
    <source>
        <dbReference type="PIRSR" id="PIRSR002736-50"/>
    </source>
</evidence>
<dbReference type="InterPro" id="IPR006495">
    <property type="entry name" value="CitD"/>
</dbReference>
<keyword evidence="7" id="KW-1185">Reference proteome</keyword>
<comment type="subcellular location">
    <subcellularLocation>
        <location evidence="1 4">Cytoplasm</location>
    </subcellularLocation>
</comment>
<evidence type="ECO:0000256" key="4">
    <source>
        <dbReference type="HAMAP-Rule" id="MF_00805"/>
    </source>
</evidence>
<protein>
    <recommendedName>
        <fullName evidence="4">Citrate lyase acyl carrier protein</fullName>
    </recommendedName>
    <alternativeName>
        <fullName evidence="4">Citrate lyase gamma chain</fullName>
    </alternativeName>
</protein>
<dbReference type="GO" id="GO:0016829">
    <property type="term" value="F:lyase activity"/>
    <property type="evidence" value="ECO:0007669"/>
    <property type="project" value="UniProtKB-KW"/>
</dbReference>
<dbReference type="Pfam" id="PF06857">
    <property type="entry name" value="ACP"/>
    <property type="match status" value="1"/>
</dbReference>
<accession>A0A1M4Y4T8</accession>
<dbReference type="InterPro" id="IPR023439">
    <property type="entry name" value="Mal_deCO2ase/Cit_lyase_ACP"/>
</dbReference>
<evidence type="ECO:0000313" key="6">
    <source>
        <dbReference type="EMBL" id="SHF00715.1"/>
    </source>
</evidence>
<sequence length="96" mass="10393">MEINKVGIAGTMESSDITVTIQPTDNPGIEVILQSSVKKQFGKQIVKVIEDTIKSYGVENALVNAVDKGAIDYVIKARTEAALYRATGSSNYNWGE</sequence>
<dbReference type="NCBIfam" id="TIGR01608">
    <property type="entry name" value="citD"/>
    <property type="match status" value="1"/>
</dbReference>
<dbReference type="STRING" id="1123404.SAMN02745784_02511"/>
<dbReference type="PIRSF" id="PIRSF002736">
    <property type="entry name" value="Citrt_lyas_gamma"/>
    <property type="match status" value="1"/>
</dbReference>
<comment type="function">
    <text evidence="4">Covalent carrier of the coenzyme of citrate lyase.</text>
</comment>
<evidence type="ECO:0000313" key="7">
    <source>
        <dbReference type="Proteomes" id="UP000184114"/>
    </source>
</evidence>